<dbReference type="AlphaFoldDB" id="Q4SSS6"/>
<dbReference type="GO" id="GO:0007269">
    <property type="term" value="P:neurotransmitter secretion"/>
    <property type="evidence" value="ECO:0007669"/>
    <property type="project" value="InterPro"/>
</dbReference>
<dbReference type="GeneTree" id="ENSGT00940000155415"/>
<dbReference type="FunFam" id="3.40.50.20:FF:000008">
    <property type="entry name" value="Synapsin III"/>
    <property type="match status" value="1"/>
</dbReference>
<dbReference type="OrthoDB" id="10249572at2759"/>
<dbReference type="InterPro" id="IPR020897">
    <property type="entry name" value="Synapsin_pre-ATP-grasp_dom"/>
</dbReference>
<comment type="subcellular location">
    <subcellularLocation>
        <location evidence="4">Synapse</location>
    </subcellularLocation>
</comment>
<name>Q4SSS6_TETNG</name>
<dbReference type="GO" id="GO:0030672">
    <property type="term" value="C:synaptic vesicle membrane"/>
    <property type="evidence" value="ECO:0007669"/>
    <property type="project" value="TreeGrafter"/>
</dbReference>
<proteinExistence type="inferred from homology"/>
<dbReference type="EMBL" id="CAAE01014347">
    <property type="protein sequence ID" value="CAF96306.1"/>
    <property type="molecule type" value="Genomic_DNA"/>
</dbReference>
<dbReference type="PANTHER" id="PTHR10841">
    <property type="entry name" value="SYNAPSIN"/>
    <property type="match status" value="1"/>
</dbReference>
<dbReference type="PRINTS" id="PR01368">
    <property type="entry name" value="SYNAPSIN"/>
</dbReference>
<evidence type="ECO:0000313" key="9">
    <source>
        <dbReference type="Ensembl" id="ENSTNIP00000009711.1"/>
    </source>
</evidence>
<dbReference type="PROSITE" id="PS00415">
    <property type="entry name" value="SYNAPSIN_1"/>
    <property type="match status" value="1"/>
</dbReference>
<feature type="domain" description="Synapsin pre-ATP-grasp" evidence="6">
    <location>
        <begin position="117"/>
        <end position="218"/>
    </location>
</feature>
<keyword evidence="3" id="KW-0770">Synapse</keyword>
<feature type="domain" description="Synapsin ATP-binding" evidence="7">
    <location>
        <begin position="261"/>
        <end position="295"/>
    </location>
</feature>
<evidence type="ECO:0000259" key="7">
    <source>
        <dbReference type="Pfam" id="PF02750"/>
    </source>
</evidence>
<dbReference type="InterPro" id="IPR019736">
    <property type="entry name" value="Synapsin_P_site"/>
</dbReference>
<protein>
    <submittedName>
        <fullName evidence="8">(spotted green pufferfish) hypothetical protein</fullName>
    </submittedName>
    <submittedName>
        <fullName evidence="9">Synapsin III</fullName>
    </submittedName>
</protein>
<dbReference type="STRING" id="99883.ENSTNIP00000009711"/>
<dbReference type="InterPro" id="IPR016185">
    <property type="entry name" value="PreATP-grasp_dom_sf"/>
</dbReference>
<reference evidence="9" key="3">
    <citation type="submission" date="2025-05" db="UniProtKB">
        <authorList>
            <consortium name="Ensembl"/>
        </authorList>
    </citation>
    <scope>IDENTIFICATION</scope>
</reference>
<feature type="region of interest" description="Disordered" evidence="5">
    <location>
        <begin position="18"/>
        <end position="67"/>
    </location>
</feature>
<dbReference type="Pfam" id="PF10581">
    <property type="entry name" value="Synapsin_N"/>
    <property type="match status" value="1"/>
</dbReference>
<dbReference type="Pfam" id="PF02750">
    <property type="entry name" value="Synapsin_C"/>
    <property type="match status" value="1"/>
</dbReference>
<reference evidence="8" key="2">
    <citation type="submission" date="2004-02" db="EMBL/GenBank/DDBJ databases">
        <authorList>
            <consortium name="Genoscope"/>
            <consortium name="Whitehead Institute Centre for Genome Research"/>
        </authorList>
    </citation>
    <scope>NUCLEOTIDE SEQUENCE</scope>
</reference>
<dbReference type="InterPro" id="IPR020898">
    <property type="entry name" value="Synapsin_ATP-bd_dom"/>
</dbReference>
<dbReference type="PANTHER" id="PTHR10841:SF6">
    <property type="entry name" value="SYNAPSIN III"/>
    <property type="match status" value="1"/>
</dbReference>
<evidence type="ECO:0000256" key="5">
    <source>
        <dbReference type="SAM" id="MobiDB-lite"/>
    </source>
</evidence>
<evidence type="ECO:0000259" key="6">
    <source>
        <dbReference type="Pfam" id="PF02078"/>
    </source>
</evidence>
<keyword evidence="2" id="KW-0597">Phosphoprotein</keyword>
<dbReference type="Ensembl" id="ENSTNIT00000009887.1">
    <property type="protein sequence ID" value="ENSTNIP00000009711.1"/>
    <property type="gene ID" value="ENSTNIG00000006914.1"/>
</dbReference>
<evidence type="ECO:0000256" key="3">
    <source>
        <dbReference type="ARBA" id="ARBA00023018"/>
    </source>
</evidence>
<evidence type="ECO:0000256" key="4">
    <source>
        <dbReference type="ARBA" id="ARBA00034103"/>
    </source>
</evidence>
<sequence length="316" mass="34037">MNYLRRRLSDSSFVANLPNGYMMDMQRPTPPGSSTSSPASPATERRQPPSAPSQGSGSGSGSGSASSPGSFLSSFSSVVKSAQMAQNVAAAAHAKSAAMAAEGAQTGSSQPPKPAVRKPKVLLVIDDQHTDWAKYFRGKKLNGEFEIRVEQAEFSEINLASYVNSGCTVDMQVNKGGTKAVRSFKPDFVLIRQHAYSMIPGEDFRNLVIGLHFGGVPSINSLYSIYNFCSKPWVVSGPHIALLSGLPSTPLFPDRLVDSRSQFSQMIKLYHSLGPEKFPLNEQCFYPNHTQMVSTGSQGTNHSISPSVPFSIKSLL</sequence>
<reference evidence="8 10" key="1">
    <citation type="journal article" date="2004" name="Nature">
        <title>Genome duplication in the teleost fish Tetraodon nigroviridis reveals the early vertebrate proto-karyotype.</title>
        <authorList>
            <person name="Jaillon O."/>
            <person name="Aury J.-M."/>
            <person name="Brunet F."/>
            <person name="Petit J.-L."/>
            <person name="Stange-Thomann N."/>
            <person name="Mauceli E."/>
            <person name="Bouneau L."/>
            <person name="Fischer C."/>
            <person name="Ozouf-Costaz C."/>
            <person name="Bernot A."/>
            <person name="Nicaud S."/>
            <person name="Jaffe D."/>
            <person name="Fisher S."/>
            <person name="Lutfalla G."/>
            <person name="Dossat C."/>
            <person name="Segurens B."/>
            <person name="Dasilva C."/>
            <person name="Salanoubat M."/>
            <person name="Levy M."/>
            <person name="Boudet N."/>
            <person name="Castellano S."/>
            <person name="Anthouard V."/>
            <person name="Jubin C."/>
            <person name="Castelli V."/>
            <person name="Katinka M."/>
            <person name="Vacherie B."/>
            <person name="Biemont C."/>
            <person name="Skalli Z."/>
            <person name="Cattolico L."/>
            <person name="Poulain J."/>
            <person name="De Berardinis V."/>
            <person name="Cruaud C."/>
            <person name="Duprat S."/>
            <person name="Brottier P."/>
            <person name="Coutanceau J.-P."/>
            <person name="Gouzy J."/>
            <person name="Parra G."/>
            <person name="Lardier G."/>
            <person name="Chapple C."/>
            <person name="McKernan K.J."/>
            <person name="McEwan P."/>
            <person name="Bosak S."/>
            <person name="Kellis M."/>
            <person name="Volff J.-N."/>
            <person name="Guigo R."/>
            <person name="Zody M.C."/>
            <person name="Mesirov J."/>
            <person name="Lindblad-Toh K."/>
            <person name="Birren B."/>
            <person name="Nusbaum C."/>
            <person name="Kahn D."/>
            <person name="Robinson-Rechavi M."/>
            <person name="Laudet V."/>
            <person name="Schachter V."/>
            <person name="Quetier F."/>
            <person name="Saurin W."/>
            <person name="Scarpelli C."/>
            <person name="Wincker P."/>
            <person name="Lander E.S."/>
            <person name="Weissenbach J."/>
            <person name="Roest Crollius H."/>
        </authorList>
    </citation>
    <scope>NUCLEOTIDE SEQUENCE [LARGE SCALE GENOMIC DNA]</scope>
</reference>
<dbReference type="Pfam" id="PF02078">
    <property type="entry name" value="Synapsin"/>
    <property type="match status" value="1"/>
</dbReference>
<dbReference type="InterPro" id="IPR001359">
    <property type="entry name" value="Synapsin"/>
</dbReference>
<feature type="compositionally biased region" description="Low complexity" evidence="5">
    <location>
        <begin position="32"/>
        <end position="42"/>
    </location>
</feature>
<evidence type="ECO:0000313" key="8">
    <source>
        <dbReference type="EMBL" id="CAF96306.1"/>
    </source>
</evidence>
<evidence type="ECO:0000256" key="2">
    <source>
        <dbReference type="ARBA" id="ARBA00022553"/>
    </source>
</evidence>
<dbReference type="Proteomes" id="UP000007303">
    <property type="component" value="Unassembled WGS sequence"/>
</dbReference>
<keyword evidence="10" id="KW-1185">Reference proteome</keyword>
<dbReference type="OMA" id="DRARYSY"/>
<accession>Q4SSS6</accession>
<evidence type="ECO:0000313" key="10">
    <source>
        <dbReference type="Proteomes" id="UP000007303"/>
    </source>
</evidence>
<dbReference type="HOGENOM" id="CLU_010582_0_0_1"/>
<organism evidence="8">
    <name type="scientific">Tetraodon nigroviridis</name>
    <name type="common">Spotted green pufferfish</name>
    <name type="synonym">Chelonodon nigroviridis</name>
    <dbReference type="NCBI Taxonomy" id="99883"/>
    <lineage>
        <taxon>Eukaryota</taxon>
        <taxon>Metazoa</taxon>
        <taxon>Chordata</taxon>
        <taxon>Craniata</taxon>
        <taxon>Vertebrata</taxon>
        <taxon>Euteleostomi</taxon>
        <taxon>Actinopterygii</taxon>
        <taxon>Neopterygii</taxon>
        <taxon>Teleostei</taxon>
        <taxon>Neoteleostei</taxon>
        <taxon>Acanthomorphata</taxon>
        <taxon>Eupercaria</taxon>
        <taxon>Tetraodontiformes</taxon>
        <taxon>Tetradontoidea</taxon>
        <taxon>Tetraodontidae</taxon>
        <taxon>Tetraodon</taxon>
    </lineage>
</organism>
<dbReference type="Gene3D" id="3.40.50.20">
    <property type="match status" value="1"/>
</dbReference>
<dbReference type="SUPFAM" id="SSF52440">
    <property type="entry name" value="PreATP-grasp domain"/>
    <property type="match status" value="1"/>
</dbReference>
<comment type="similarity">
    <text evidence="1">Belongs to the synapsin family.</text>
</comment>
<gene>
    <name evidence="9" type="primary">SYN3</name>
    <name evidence="8" type="ORF">GSTENG00013284001</name>
</gene>
<evidence type="ECO:0000256" key="1">
    <source>
        <dbReference type="ARBA" id="ARBA00008243"/>
    </source>
</evidence>
<dbReference type="KEGG" id="tng:GSTEN00013284G001"/>